<comment type="caution">
    <text evidence="1">The sequence shown here is derived from an EMBL/GenBank/DDBJ whole genome shotgun (WGS) entry which is preliminary data.</text>
</comment>
<dbReference type="Proteomes" id="UP000030401">
    <property type="component" value="Unassembled WGS sequence"/>
</dbReference>
<protein>
    <submittedName>
        <fullName evidence="1">Uncharacterized protein</fullName>
    </submittedName>
</protein>
<dbReference type="EMBL" id="AVPG01000021">
    <property type="protein sequence ID" value="KGX85573.1"/>
    <property type="molecule type" value="Genomic_DNA"/>
</dbReference>
<name>A0A0A5G365_9BACI</name>
<dbReference type="AlphaFoldDB" id="A0A0A5G365"/>
<gene>
    <name evidence="1" type="ORF">N784_08675</name>
</gene>
<accession>A0A0A5G365</accession>
<keyword evidence="2" id="KW-1185">Reference proteome</keyword>
<reference evidence="1 2" key="1">
    <citation type="submission" date="2013-08" db="EMBL/GenBank/DDBJ databases">
        <authorList>
            <person name="Huang J."/>
            <person name="Wang G."/>
        </authorList>
    </citation>
    <scope>NUCLEOTIDE SEQUENCE [LARGE SCALE GENOMIC DNA]</scope>
    <source>
        <strain evidence="1 2">JSM 072002</strain>
    </source>
</reference>
<dbReference type="eggNOG" id="ENOG502ZSKB">
    <property type="taxonomic scope" value="Bacteria"/>
</dbReference>
<dbReference type="RefSeq" id="WP_036835314.1">
    <property type="nucleotide sequence ID" value="NZ_AVPG01000021.1"/>
</dbReference>
<evidence type="ECO:0000313" key="2">
    <source>
        <dbReference type="Proteomes" id="UP000030401"/>
    </source>
</evidence>
<proteinExistence type="predicted"/>
<evidence type="ECO:0000313" key="1">
    <source>
        <dbReference type="EMBL" id="KGX85573.1"/>
    </source>
</evidence>
<sequence>MGDYNHSNYFCEVLSGLPPYYPVDKVVVDGVTIEVTHFVSIDPNTGLAFFLNGGGLQQIDCKEIQAIDWT</sequence>
<organism evidence="1 2">
    <name type="scientific">Pontibacillus litoralis JSM 072002</name>
    <dbReference type="NCBI Taxonomy" id="1385512"/>
    <lineage>
        <taxon>Bacteria</taxon>
        <taxon>Bacillati</taxon>
        <taxon>Bacillota</taxon>
        <taxon>Bacilli</taxon>
        <taxon>Bacillales</taxon>
        <taxon>Bacillaceae</taxon>
        <taxon>Pontibacillus</taxon>
    </lineage>
</organism>